<dbReference type="Proteomes" id="UP000226192">
    <property type="component" value="Unassembled WGS sequence"/>
</dbReference>
<feature type="region of interest" description="Disordered" evidence="1">
    <location>
        <begin position="698"/>
        <end position="717"/>
    </location>
</feature>
<dbReference type="OrthoDB" id="1689567at2759"/>
<dbReference type="AlphaFoldDB" id="A0A2C5Y1Q0"/>
<protein>
    <recommendedName>
        <fullName evidence="4">F-box domain-containing protein</fullName>
    </recommendedName>
</protein>
<evidence type="ECO:0008006" key="4">
    <source>
        <dbReference type="Google" id="ProtNLM"/>
    </source>
</evidence>
<accession>A0A2C5Y1Q0</accession>
<evidence type="ECO:0000256" key="1">
    <source>
        <dbReference type="SAM" id="MobiDB-lite"/>
    </source>
</evidence>
<dbReference type="STRING" id="1399860.A0A2C5Y1Q0"/>
<evidence type="ECO:0000313" key="3">
    <source>
        <dbReference type="Proteomes" id="UP000226192"/>
    </source>
</evidence>
<comment type="caution">
    <text evidence="2">The sequence shown here is derived from an EMBL/GenBank/DDBJ whole genome shotgun (WGS) entry which is preliminary data.</text>
</comment>
<dbReference type="SUPFAM" id="SSF81383">
    <property type="entry name" value="F-box domain"/>
    <property type="match status" value="1"/>
</dbReference>
<evidence type="ECO:0000313" key="2">
    <source>
        <dbReference type="EMBL" id="PHH60884.1"/>
    </source>
</evidence>
<sequence>MAVIALVASGEERIREVPGRIEAVERRSGPEVYSEYAVGLDGGWSRPMKLPTEIVQLVYSFLSPVDFEAARHCCRAWLVASLDRLVLMEMLGRGGWWSSILGLLSGPSGLGRGSSMREEGVMSKWISRECSMARLAPRGFCEVGMVEFGAMAGRLRGGVGFGTSLYGSYVVVTQGQVAHVYELNHVCARRGWERMEAAERQGFGLGHLRPVTTIVCPRRIVASSMDTSAGRYSIAFLMDGRVGMVCDVASEAARYCKRRSSQSMACVCLERAPSRPPRVERGQRCVYRNICHADDGPRSVAICPQRNCVAFGCAAGIELHWVDALTGQDFSRWFPLSSPSDFLYFLPARRGVDTARRLRLISSAAGVGNPLDELGHVLHGFSTTLLGSGSTAVVSLVNAPALPQEHQHEQQAPVGHFALGQASCAGLVRKVAAGYADHYRAVPLSDGHHILFTDPRSGSLCLGTDAPVGSLTRLLRKVWFLPPDEAVSPVPLLYAAAADWRHGVRVVATFAAHEARSRADWQVVVFYTVPPDVFYHLSRGAAVPSQTCCPRRRPWWLRRRRSNPDHQQPLHDDDDAQGVLQAIEIPGQPMATCSNLTELAVEASPEIIVWAFSADGWARTWALDCGADEAIIKTAVQQDGSVRLVDQDGDVAMAEGHCQDVADASSEHRGDDDDEVQEGDHEALSTVHLQRYDGATATSLAEPSRCQGPCSTRPSHRMSGTASVYLVQELAGIVRLDVELR</sequence>
<name>A0A2C5Y1Q0_9HYPO</name>
<reference evidence="2 3" key="1">
    <citation type="submission" date="2017-06" db="EMBL/GenBank/DDBJ databases">
        <title>Ant-infecting Ophiocordyceps genomes reveal a high diversity of potential behavioral manipulation genes and a possible major role for enterotoxins.</title>
        <authorList>
            <person name="De Bekker C."/>
            <person name="Evans H.C."/>
            <person name="Brachmann A."/>
            <person name="Hughes D.P."/>
        </authorList>
    </citation>
    <scope>NUCLEOTIDE SEQUENCE [LARGE SCALE GENOMIC DNA]</scope>
    <source>
        <strain evidence="2 3">Map64</strain>
    </source>
</reference>
<dbReference type="EMBL" id="NJET01000125">
    <property type="protein sequence ID" value="PHH60884.1"/>
    <property type="molecule type" value="Genomic_DNA"/>
</dbReference>
<proteinExistence type="predicted"/>
<dbReference type="InterPro" id="IPR036047">
    <property type="entry name" value="F-box-like_dom_sf"/>
</dbReference>
<organism evidence="2 3">
    <name type="scientific">Ophiocordyceps australis</name>
    <dbReference type="NCBI Taxonomy" id="1399860"/>
    <lineage>
        <taxon>Eukaryota</taxon>
        <taxon>Fungi</taxon>
        <taxon>Dikarya</taxon>
        <taxon>Ascomycota</taxon>
        <taxon>Pezizomycotina</taxon>
        <taxon>Sordariomycetes</taxon>
        <taxon>Hypocreomycetidae</taxon>
        <taxon>Hypocreales</taxon>
        <taxon>Ophiocordycipitaceae</taxon>
        <taxon>Ophiocordyceps</taxon>
    </lineage>
</organism>
<keyword evidence="3" id="KW-1185">Reference proteome</keyword>
<gene>
    <name evidence="2" type="ORF">CDD81_1089</name>
</gene>